<dbReference type="PROSITE" id="PS50088">
    <property type="entry name" value="ANK_REPEAT"/>
    <property type="match status" value="1"/>
</dbReference>
<keyword evidence="2" id="KW-0472">Membrane</keyword>
<dbReference type="Proteomes" id="UP001172457">
    <property type="component" value="Chromosome 4"/>
</dbReference>
<evidence type="ECO:0000313" key="4">
    <source>
        <dbReference type="EMBL" id="KAJ9550900.1"/>
    </source>
</evidence>
<evidence type="ECO:0000259" key="3">
    <source>
        <dbReference type="Pfam" id="PF13962"/>
    </source>
</evidence>
<dbReference type="Gene3D" id="1.25.40.20">
    <property type="entry name" value="Ankyrin repeat-containing domain"/>
    <property type="match status" value="2"/>
</dbReference>
<keyword evidence="2" id="KW-1133">Transmembrane helix</keyword>
<feature type="repeat" description="ANK" evidence="1">
    <location>
        <begin position="248"/>
        <end position="269"/>
    </location>
</feature>
<keyword evidence="5" id="KW-1185">Reference proteome</keyword>
<dbReference type="SMART" id="SM00248">
    <property type="entry name" value="ANK"/>
    <property type="match status" value="5"/>
</dbReference>
<sequence>MATDLEYLHASNTNVSNFVSIRLSGDNNYRLWKTQMLCLMGTHDMCGLVDDAEFDYLRASSPKIKKQYDNLLKGWIFGSISEGVLATVVGLAKDGSAKNVWDELMKAFGDSTMCSQQDSAQTKPEAEAEVETKDNDISTVTEMEKKDAAVSAKTETPGEHVISIDRKKDVINERNKALVKAIKEKSWPDIKRTLEKHEGAIKDEINSNKDTIIHLAVARFASYNFIKSLLDFIKDGEVKEVLEKQNVDGSTALHVAASVGNIYAARLLVGKHHELLRILDNEGKDPMYIASSNMHYYTFMYLYDEAAKESTSQDPHHIKKGVQVLLVNAISEKDYGSASKLIETFPEFAVENDEALMAIARNFPSEPKKRESLGDILNKRATTLISSTIFFLLGTCGILLDCQDMLSVLIRILWLPYLEQEEKRLFEEAKRVLEMVCNEIDKSKVSNHSHNPRYNKPLLEAARQNTYQLVHEILVRSPEAIHITDKNGYDIFQLALMHRSDKVFNLIYENPKSKNRFRMFKDSFGNNMLHLAGSLARPDKLNREFDAALQLQQELQWFQQVKRLVIPAYRTEENIYKETPNMLFMREHKQLKTKGEEWMKTTAESCCITAALITTIVFAATITVPGGSNQESGIPIFRNNIAFTIFAISDAISLFTSCTSLLMFSSILTARFAEQDFLILLPRRMIFGMYTLFFSTTAMMVAFSATLFLVFCHQNPWMLAPICGLACIPIKTMYTIALKPTIIAVVESNNAQKSIISLLGKLIKKSCSAKRAVRTDKNTSNAVVDVNSDIASDAAKMMKAMSFLNKGMPDS</sequence>
<dbReference type="PANTHER" id="PTHR24177:SF475">
    <property type="entry name" value="ANKYRIN REPEAT-CONTAINING DOMAIN, PGG DOMAIN PROTEIN-RELATED"/>
    <property type="match status" value="1"/>
</dbReference>
<dbReference type="AlphaFoldDB" id="A0AA38TA08"/>
<feature type="domain" description="PGG" evidence="3">
    <location>
        <begin position="596"/>
        <end position="709"/>
    </location>
</feature>
<dbReference type="PANTHER" id="PTHR24177">
    <property type="entry name" value="CASKIN"/>
    <property type="match status" value="1"/>
</dbReference>
<dbReference type="EMBL" id="JARYMX010000004">
    <property type="protein sequence ID" value="KAJ9550900.1"/>
    <property type="molecule type" value="Genomic_DNA"/>
</dbReference>
<dbReference type="SUPFAM" id="SSF48403">
    <property type="entry name" value="Ankyrin repeat"/>
    <property type="match status" value="1"/>
</dbReference>
<keyword evidence="2" id="KW-0812">Transmembrane</keyword>
<organism evidence="4 5">
    <name type="scientific">Centaurea solstitialis</name>
    <name type="common">yellow star-thistle</name>
    <dbReference type="NCBI Taxonomy" id="347529"/>
    <lineage>
        <taxon>Eukaryota</taxon>
        <taxon>Viridiplantae</taxon>
        <taxon>Streptophyta</taxon>
        <taxon>Embryophyta</taxon>
        <taxon>Tracheophyta</taxon>
        <taxon>Spermatophyta</taxon>
        <taxon>Magnoliopsida</taxon>
        <taxon>eudicotyledons</taxon>
        <taxon>Gunneridae</taxon>
        <taxon>Pentapetalae</taxon>
        <taxon>asterids</taxon>
        <taxon>campanulids</taxon>
        <taxon>Asterales</taxon>
        <taxon>Asteraceae</taxon>
        <taxon>Carduoideae</taxon>
        <taxon>Cardueae</taxon>
        <taxon>Centaureinae</taxon>
        <taxon>Centaurea</taxon>
    </lineage>
</organism>
<gene>
    <name evidence="4" type="ORF">OSB04_014945</name>
</gene>
<dbReference type="GO" id="GO:0016020">
    <property type="term" value="C:membrane"/>
    <property type="evidence" value="ECO:0007669"/>
    <property type="project" value="TreeGrafter"/>
</dbReference>
<dbReference type="PROSITE" id="PS50297">
    <property type="entry name" value="ANK_REP_REGION"/>
    <property type="match status" value="1"/>
</dbReference>
<dbReference type="InterPro" id="IPR026961">
    <property type="entry name" value="PGG_dom"/>
</dbReference>
<feature type="transmembrane region" description="Helical" evidence="2">
    <location>
        <begin position="641"/>
        <end position="664"/>
    </location>
</feature>
<evidence type="ECO:0000313" key="5">
    <source>
        <dbReference type="Proteomes" id="UP001172457"/>
    </source>
</evidence>
<protein>
    <recommendedName>
        <fullName evidence="3">PGG domain-containing protein</fullName>
    </recommendedName>
</protein>
<dbReference type="Pfam" id="PF12796">
    <property type="entry name" value="Ank_2"/>
    <property type="match status" value="1"/>
</dbReference>
<dbReference type="InterPro" id="IPR002110">
    <property type="entry name" value="Ankyrin_rpt"/>
</dbReference>
<name>A0AA38TA08_9ASTR</name>
<comment type="caution">
    <text evidence="4">The sequence shown here is derived from an EMBL/GenBank/DDBJ whole genome shotgun (WGS) entry which is preliminary data.</text>
</comment>
<keyword evidence="1" id="KW-0040">ANK repeat</keyword>
<feature type="transmembrane region" description="Helical" evidence="2">
    <location>
        <begin position="685"/>
        <end position="711"/>
    </location>
</feature>
<dbReference type="InterPro" id="IPR036770">
    <property type="entry name" value="Ankyrin_rpt-contain_sf"/>
</dbReference>
<feature type="transmembrane region" description="Helical" evidence="2">
    <location>
        <begin position="717"/>
        <end position="734"/>
    </location>
</feature>
<reference evidence="4" key="1">
    <citation type="submission" date="2023-03" db="EMBL/GenBank/DDBJ databases">
        <title>Chromosome-scale reference genome and RAD-based genetic map of yellow starthistle (Centaurea solstitialis) reveal putative structural variation and QTLs associated with invader traits.</title>
        <authorList>
            <person name="Reatini B."/>
            <person name="Cang F.A."/>
            <person name="Jiang Q."/>
            <person name="Mckibben M.T.W."/>
            <person name="Barker M.S."/>
            <person name="Rieseberg L.H."/>
            <person name="Dlugosch K.M."/>
        </authorList>
    </citation>
    <scope>NUCLEOTIDE SEQUENCE</scope>
    <source>
        <strain evidence="4">CAN-66</strain>
        <tissue evidence="4">Leaf</tissue>
    </source>
</reference>
<dbReference type="Pfam" id="PF13962">
    <property type="entry name" value="PGG"/>
    <property type="match status" value="1"/>
</dbReference>
<proteinExistence type="predicted"/>
<accession>A0AA38TA08</accession>
<evidence type="ECO:0000256" key="2">
    <source>
        <dbReference type="SAM" id="Phobius"/>
    </source>
</evidence>
<evidence type="ECO:0000256" key="1">
    <source>
        <dbReference type="PROSITE-ProRule" id="PRU00023"/>
    </source>
</evidence>